<dbReference type="STRING" id="1936003.STSP2_02730"/>
<evidence type="ECO:0000256" key="3">
    <source>
        <dbReference type="ARBA" id="ARBA00022692"/>
    </source>
</evidence>
<feature type="transmembrane region" description="Helical" evidence="6">
    <location>
        <begin position="229"/>
        <end position="247"/>
    </location>
</feature>
<evidence type="ECO:0000313" key="8">
    <source>
        <dbReference type="Proteomes" id="UP000189674"/>
    </source>
</evidence>
<dbReference type="RefSeq" id="WP_146663216.1">
    <property type="nucleotide sequence ID" value="NZ_CP019791.1"/>
</dbReference>
<keyword evidence="5 6" id="KW-0472">Membrane</keyword>
<dbReference type="PANTHER" id="PTHR30213:SF1">
    <property type="entry name" value="INNER MEMBRANE PROTEIN YHJD"/>
    <property type="match status" value="1"/>
</dbReference>
<evidence type="ECO:0000313" key="7">
    <source>
        <dbReference type="EMBL" id="AQT69538.1"/>
    </source>
</evidence>
<evidence type="ECO:0000256" key="1">
    <source>
        <dbReference type="ARBA" id="ARBA00004651"/>
    </source>
</evidence>
<dbReference type="Proteomes" id="UP000189674">
    <property type="component" value="Chromosome"/>
</dbReference>
<sequence length="294" mass="32359">MNYTTPFKFAKIVITNFLEDEAIVRGAGLAFFTTLSLAPILTILLAIAGFISPQAQQELIESINDQVGPQVAKALEVVIKNASERQLAGKISVILSTGLLFFSATAVFVQLQKSINRIWGVRAQPQSRIWGWIRKRLMSLGMVLGIGTVILLSIVVSTVLTIILTGLTEIVDFAATLLVFVLLFALIFKFLPDVKISWKNVSVAAFSTAALFAIGRYALLYYFSHTTAGSAYGAAGSLFVLLLWVYYSSLIFFLGAEITHVYATGFGEEIEPADYAEYTKNHEDQKKRIRDALK</sequence>
<dbReference type="InterPro" id="IPR017039">
    <property type="entry name" value="Virul_fac_BrkB"/>
</dbReference>
<evidence type="ECO:0000256" key="5">
    <source>
        <dbReference type="ARBA" id="ARBA00023136"/>
    </source>
</evidence>
<dbReference type="OrthoDB" id="9797028at2"/>
<keyword evidence="2" id="KW-1003">Cell membrane</keyword>
<reference evidence="8" key="1">
    <citation type="submission" date="2017-02" db="EMBL/GenBank/DDBJ databases">
        <title>Comparative genomics and description of representatives of a novel lineage of planctomycetes thriving in anoxic sediments.</title>
        <authorList>
            <person name="Spring S."/>
            <person name="Bunk B."/>
            <person name="Sproer C."/>
        </authorList>
    </citation>
    <scope>NUCLEOTIDE SEQUENCE [LARGE SCALE GENOMIC DNA]</scope>
    <source>
        <strain evidence="8">ST-NAGAB-D1</strain>
    </source>
</reference>
<comment type="subcellular location">
    <subcellularLocation>
        <location evidence="1">Cell membrane</location>
        <topology evidence="1">Multi-pass membrane protein</topology>
    </subcellularLocation>
</comment>
<dbReference type="NCBIfam" id="TIGR00765">
    <property type="entry name" value="yihY_not_rbn"/>
    <property type="match status" value="1"/>
</dbReference>
<evidence type="ECO:0000256" key="6">
    <source>
        <dbReference type="SAM" id="Phobius"/>
    </source>
</evidence>
<protein>
    <submittedName>
        <fullName evidence="7">Uncharacterized protein</fullName>
    </submittedName>
</protein>
<keyword evidence="8" id="KW-1185">Reference proteome</keyword>
<feature type="transmembrane region" description="Helical" evidence="6">
    <location>
        <begin position="29"/>
        <end position="51"/>
    </location>
</feature>
<feature type="transmembrane region" description="Helical" evidence="6">
    <location>
        <begin position="137"/>
        <end position="164"/>
    </location>
</feature>
<organism evidence="7 8">
    <name type="scientific">Anaerohalosphaera lusitana</name>
    <dbReference type="NCBI Taxonomy" id="1936003"/>
    <lineage>
        <taxon>Bacteria</taxon>
        <taxon>Pseudomonadati</taxon>
        <taxon>Planctomycetota</taxon>
        <taxon>Phycisphaerae</taxon>
        <taxon>Sedimentisphaerales</taxon>
        <taxon>Anaerohalosphaeraceae</taxon>
        <taxon>Anaerohalosphaera</taxon>
    </lineage>
</organism>
<evidence type="ECO:0000256" key="4">
    <source>
        <dbReference type="ARBA" id="ARBA00022989"/>
    </source>
</evidence>
<accession>A0A1U9NP94</accession>
<feature type="transmembrane region" description="Helical" evidence="6">
    <location>
        <begin position="91"/>
        <end position="109"/>
    </location>
</feature>
<feature type="transmembrane region" description="Helical" evidence="6">
    <location>
        <begin position="203"/>
        <end position="223"/>
    </location>
</feature>
<dbReference type="PIRSF" id="PIRSF035875">
    <property type="entry name" value="RNase_BN"/>
    <property type="match status" value="1"/>
</dbReference>
<dbReference type="AlphaFoldDB" id="A0A1U9NP94"/>
<dbReference type="Pfam" id="PF03631">
    <property type="entry name" value="Virul_fac_BrkB"/>
    <property type="match status" value="1"/>
</dbReference>
<feature type="transmembrane region" description="Helical" evidence="6">
    <location>
        <begin position="170"/>
        <end position="191"/>
    </location>
</feature>
<keyword evidence="3 6" id="KW-0812">Transmembrane</keyword>
<dbReference type="GO" id="GO:0005886">
    <property type="term" value="C:plasma membrane"/>
    <property type="evidence" value="ECO:0007669"/>
    <property type="project" value="UniProtKB-SubCell"/>
</dbReference>
<dbReference type="KEGG" id="alus:STSP2_02730"/>
<proteinExistence type="predicted"/>
<keyword evidence="4 6" id="KW-1133">Transmembrane helix</keyword>
<evidence type="ECO:0000256" key="2">
    <source>
        <dbReference type="ARBA" id="ARBA00022475"/>
    </source>
</evidence>
<gene>
    <name evidence="7" type="ORF">STSP2_02730</name>
</gene>
<dbReference type="EMBL" id="CP019791">
    <property type="protein sequence ID" value="AQT69538.1"/>
    <property type="molecule type" value="Genomic_DNA"/>
</dbReference>
<name>A0A1U9NP94_9BACT</name>
<dbReference type="PANTHER" id="PTHR30213">
    <property type="entry name" value="INNER MEMBRANE PROTEIN YHJD"/>
    <property type="match status" value="1"/>
</dbReference>